<evidence type="ECO:0000313" key="1">
    <source>
        <dbReference type="EMBL" id="KGA97229.1"/>
    </source>
</evidence>
<sequence>MENKQVPTEMKQLLKRPEEREDVRITTYLESELYEEVMRLKKAGISVKKVVNEAVADLLKKYNIL</sequence>
<dbReference type="STRING" id="1218173.BALCAV_0211525"/>
<accession>A0A094WHI9</accession>
<organism evidence="1 3">
    <name type="scientific">Alkalihalobacillus alcalophilus ATCC 27647 = CGMCC 1.3604</name>
    <dbReference type="NCBI Taxonomy" id="1218173"/>
    <lineage>
        <taxon>Bacteria</taxon>
        <taxon>Bacillati</taxon>
        <taxon>Bacillota</taxon>
        <taxon>Bacilli</taxon>
        <taxon>Bacillales</taxon>
        <taxon>Bacillaceae</taxon>
        <taxon>Alkalihalobacillus</taxon>
    </lineage>
</organism>
<dbReference type="OrthoDB" id="9944055at2"/>
<proteinExistence type="predicted"/>
<dbReference type="RefSeq" id="WP_003322775.1">
    <property type="nucleotide sequence ID" value="NZ_ALPT02000034.1"/>
</dbReference>
<keyword evidence="3" id="KW-1185">Reference proteome</keyword>
<evidence type="ECO:0000313" key="3">
    <source>
        <dbReference type="Proteomes" id="UP000002754"/>
    </source>
</evidence>
<dbReference type="AlphaFoldDB" id="A0A094WHI9"/>
<reference evidence="2 4" key="2">
    <citation type="submission" date="2014-01" db="EMBL/GenBank/DDBJ databases">
        <title>Draft genome sequencing of Bacillus alcalophilus CGMCC 1.3604.</title>
        <authorList>
            <person name="Yang J."/>
            <person name="Diao L."/>
            <person name="Yang S."/>
        </authorList>
    </citation>
    <scope>NUCLEOTIDE SEQUENCE [LARGE SCALE GENOMIC DNA]</scope>
    <source>
        <strain evidence="2 4">CGMCC 1.3604</strain>
    </source>
</reference>
<dbReference type="Proteomes" id="UP000297014">
    <property type="component" value="Unassembled WGS sequence"/>
</dbReference>
<dbReference type="EMBL" id="JALP01000220">
    <property type="protein sequence ID" value="THG89537.1"/>
    <property type="molecule type" value="Genomic_DNA"/>
</dbReference>
<dbReference type="Proteomes" id="UP000002754">
    <property type="component" value="Unassembled WGS sequence"/>
</dbReference>
<evidence type="ECO:0000313" key="2">
    <source>
        <dbReference type="EMBL" id="THG89537.1"/>
    </source>
</evidence>
<name>A0A094WHI9_ALKAL</name>
<evidence type="ECO:0008006" key="5">
    <source>
        <dbReference type="Google" id="ProtNLM"/>
    </source>
</evidence>
<gene>
    <name evidence="2" type="ORF">AJ85_17065</name>
    <name evidence="1" type="ORF">BALCAV_0211525</name>
</gene>
<reference evidence="1 3" key="1">
    <citation type="journal article" date="2014" name="Genome Announc.">
        <title>Draft Genome Sequence of Bacillus alcalophilus AV1934, a Classic Alkaliphile Isolated from Human Feces in 1934.</title>
        <authorList>
            <person name="Attie O."/>
            <person name="Jayaprakash A."/>
            <person name="Shah H."/>
            <person name="Paulsen I.T."/>
            <person name="Morino M."/>
            <person name="Takahashi Y."/>
            <person name="Narumi I."/>
            <person name="Sachidanandam R."/>
            <person name="Satoh K."/>
            <person name="Ito M."/>
            <person name="Krulwich T.A."/>
        </authorList>
    </citation>
    <scope>NUCLEOTIDE SEQUENCE [LARGE SCALE GENOMIC DNA]</scope>
    <source>
        <strain evidence="1 3">AV1934</strain>
    </source>
</reference>
<evidence type="ECO:0000313" key="4">
    <source>
        <dbReference type="Proteomes" id="UP000297014"/>
    </source>
</evidence>
<dbReference type="EMBL" id="ALPT02000034">
    <property type="protein sequence ID" value="KGA97229.1"/>
    <property type="molecule type" value="Genomic_DNA"/>
</dbReference>
<protein>
    <recommendedName>
        <fullName evidence="5">CopG family transcriptional regulator</fullName>
    </recommendedName>
</protein>
<comment type="caution">
    <text evidence="1">The sequence shown here is derived from an EMBL/GenBank/DDBJ whole genome shotgun (WGS) entry which is preliminary data.</text>
</comment>